<gene>
    <name evidence="8" type="ORF">CELE_Y71G12B.27</name>
    <name evidence="8 10" type="ORF">Y71G12B.27</name>
</gene>
<dbReference type="FunCoup" id="Q95XM4">
    <property type="interactions" value="476"/>
</dbReference>
<evidence type="ECO:0000256" key="3">
    <source>
        <dbReference type="ARBA" id="ARBA00022776"/>
    </source>
</evidence>
<evidence type="ECO:0000256" key="5">
    <source>
        <dbReference type="ARBA" id="ARBA00066120"/>
    </source>
</evidence>
<keyword evidence="9" id="KW-1185">Reference proteome</keyword>
<dbReference type="GO" id="GO:0019005">
    <property type="term" value="C:SCF ubiquitin ligase complex"/>
    <property type="evidence" value="ECO:0000318"/>
    <property type="project" value="GO_Central"/>
</dbReference>
<dbReference type="Proteomes" id="UP000001940">
    <property type="component" value="Chromosome I"/>
</dbReference>
<dbReference type="GO" id="GO:0000307">
    <property type="term" value="C:cyclin-dependent protein kinase holoenzyme complex"/>
    <property type="evidence" value="ECO:0000318"/>
    <property type="project" value="GO_Central"/>
</dbReference>
<dbReference type="EMBL" id="BX284601">
    <property type="protein sequence ID" value="CCD67980.1"/>
    <property type="molecule type" value="Genomic_DNA"/>
</dbReference>
<dbReference type="Pfam" id="PF01111">
    <property type="entry name" value="CKS"/>
    <property type="match status" value="1"/>
</dbReference>
<dbReference type="GeneID" id="171745"/>
<dbReference type="PANTHER" id="PTHR23415">
    <property type="entry name" value="CYCLIN-DEPENDENT KINASES REGULATORY SUBUNIT/60S RIBOSOME SUBUNIT BIOGENESIS PROTEIN NIP7"/>
    <property type="match status" value="1"/>
</dbReference>
<dbReference type="GO" id="GO:0007346">
    <property type="term" value="P:regulation of mitotic cell cycle"/>
    <property type="evidence" value="ECO:0000318"/>
    <property type="project" value="GO_Central"/>
</dbReference>
<proteinExistence type="inferred from homology"/>
<evidence type="ECO:0000313" key="10">
    <source>
        <dbReference type="WormBase" id="Y71G12B.27"/>
    </source>
</evidence>
<comment type="subunit">
    <text evidence="5">Forms a homohexamer that can probably bind six kinase subunits. Interacts with cdk-1.</text>
</comment>
<dbReference type="WormBase" id="Y71G12B.27">
    <property type="protein sequence ID" value="CE22913"/>
    <property type="gene ID" value="WBGene00022162"/>
</dbReference>
<dbReference type="OMA" id="MEDIYYS"/>
<name>Q95XM4_CAEEL</name>
<dbReference type="Gene3D" id="3.30.170.10">
    <property type="entry name" value="Cyclin-dependent kinase, regulatory subunit"/>
    <property type="match status" value="1"/>
</dbReference>
<dbReference type="IntAct" id="Q95XM4">
    <property type="interactions" value="8"/>
</dbReference>
<dbReference type="SMR" id="Q95XM4"/>
<evidence type="ECO:0000256" key="1">
    <source>
        <dbReference type="ARBA" id="ARBA00007782"/>
    </source>
</evidence>
<dbReference type="eggNOG" id="KOG3484">
    <property type="taxonomic scope" value="Eukaryota"/>
</dbReference>
<dbReference type="RefSeq" id="NP_490896.1">
    <property type="nucleotide sequence ID" value="NM_058495.3"/>
</dbReference>
<organism evidence="8 9">
    <name type="scientific">Caenorhabditis elegans</name>
    <dbReference type="NCBI Taxonomy" id="6239"/>
    <lineage>
        <taxon>Eukaryota</taxon>
        <taxon>Metazoa</taxon>
        <taxon>Ecdysozoa</taxon>
        <taxon>Nematoda</taxon>
        <taxon>Chromadorea</taxon>
        <taxon>Rhabditida</taxon>
        <taxon>Rhabditina</taxon>
        <taxon>Rhabditomorpha</taxon>
        <taxon>Rhabditoidea</taxon>
        <taxon>Rhabditidae</taxon>
        <taxon>Peloderinae</taxon>
        <taxon>Caenorhabditis</taxon>
    </lineage>
</organism>
<dbReference type="Bgee" id="WBGene00022162">
    <property type="expression patterns" value="Expressed in material anatomical entity and 2 other cell types or tissues"/>
</dbReference>
<keyword evidence="3" id="KW-0498">Mitosis</keyword>
<comment type="similarity">
    <text evidence="1 7">Belongs to the CKS family.</text>
</comment>
<reference evidence="8 9" key="1">
    <citation type="journal article" date="1998" name="Science">
        <title>Genome sequence of the nematode C. elegans: a platform for investigating biology.</title>
        <authorList>
            <consortium name="The C. elegans sequencing consortium"/>
            <person name="Sulson J.E."/>
            <person name="Waterston R."/>
        </authorList>
    </citation>
    <scope>NUCLEOTIDE SEQUENCE [LARGE SCALE GENOMIC DNA]</scope>
    <source>
        <strain evidence="8 9">Bristol N2</strain>
    </source>
</reference>
<dbReference type="CTD" id="171745"/>
<dbReference type="InterPro" id="IPR000789">
    <property type="entry name" value="Cyclin-dep_kinase_reg-sub"/>
</dbReference>
<dbReference type="PROSITE" id="PS00945">
    <property type="entry name" value="CKS_2"/>
    <property type="match status" value="1"/>
</dbReference>
<dbReference type="GO" id="GO:0019901">
    <property type="term" value="F:protein kinase binding"/>
    <property type="evidence" value="ECO:0000318"/>
    <property type="project" value="GO_Central"/>
</dbReference>
<keyword evidence="4 7" id="KW-0131">Cell cycle</keyword>
<dbReference type="PRINTS" id="PR00296">
    <property type="entry name" value="CYCLINKINASE"/>
</dbReference>
<dbReference type="AlphaFoldDB" id="Q95XM4"/>
<dbReference type="InterPro" id="IPR036858">
    <property type="entry name" value="Cyclin-dep_kinase_reg-sub_sf"/>
</dbReference>
<dbReference type="InParanoid" id="Q95XM4"/>
<dbReference type="AGR" id="WB:WBGene00022162"/>
<evidence type="ECO:0000256" key="4">
    <source>
        <dbReference type="ARBA" id="ARBA00023306"/>
    </source>
</evidence>
<dbReference type="FunFam" id="3.30.170.10:FF:000001">
    <property type="entry name" value="Cyclin-dependent kinases regulatory subunit"/>
    <property type="match status" value="1"/>
</dbReference>
<evidence type="ECO:0000313" key="8">
    <source>
        <dbReference type="EMBL" id="CCD67980.1"/>
    </source>
</evidence>
<comment type="function">
    <text evidence="7">Binds to the catalytic subunit of the cyclin dependent kinases and is essential for their biological function.</text>
</comment>
<evidence type="ECO:0000256" key="6">
    <source>
        <dbReference type="ARBA" id="ARBA00068939"/>
    </source>
</evidence>
<evidence type="ECO:0000313" key="9">
    <source>
        <dbReference type="Proteomes" id="UP000001940"/>
    </source>
</evidence>
<dbReference type="UCSC" id="Y71G12B.27">
    <property type="organism name" value="c. elegans"/>
</dbReference>
<dbReference type="GO" id="GO:0042393">
    <property type="term" value="F:histone binding"/>
    <property type="evidence" value="ECO:0000318"/>
    <property type="project" value="GO_Central"/>
</dbReference>
<sequence>MEDIYYSPRYEDDEYEYRHVILPQAVSRKVPKGRLLSEAEWRRAGVQQSLGWEHYMVHNPEKHILLFRRKRHFTKADEERAKMELLRDMEVFNRAQQQTTATDEKLNAVFYEFVNKAV</sequence>
<dbReference type="KEGG" id="cel:CELE_Y71G12B.27"/>
<dbReference type="PhylomeDB" id="Q95XM4"/>
<evidence type="ECO:0000256" key="7">
    <source>
        <dbReference type="RuleBase" id="RU311113"/>
    </source>
</evidence>
<dbReference type="SMART" id="SM01084">
    <property type="entry name" value="CKS"/>
    <property type="match status" value="1"/>
</dbReference>
<accession>Q95XM4</accession>
<dbReference type="OrthoDB" id="440676at2759"/>
<dbReference type="SUPFAM" id="SSF55637">
    <property type="entry name" value="Cell cycle regulatory proteins"/>
    <property type="match status" value="1"/>
</dbReference>
<evidence type="ECO:0000256" key="2">
    <source>
        <dbReference type="ARBA" id="ARBA00022618"/>
    </source>
</evidence>
<keyword evidence="2 7" id="KW-0132">Cell division</keyword>
<dbReference type="HOGENOM" id="CLU_140546_1_2_1"/>
<dbReference type="GO" id="GO:0051301">
    <property type="term" value="P:cell division"/>
    <property type="evidence" value="ECO:0007669"/>
    <property type="project" value="UniProtKB-UniRule"/>
</dbReference>
<dbReference type="PaxDb" id="6239-Y71G12B.27"/>
<dbReference type="GO" id="GO:0061575">
    <property type="term" value="F:cyclin-dependent protein serine/threonine kinase activator activity"/>
    <property type="evidence" value="ECO:0000318"/>
    <property type="project" value="GO_Central"/>
</dbReference>
<protein>
    <recommendedName>
        <fullName evidence="6 7">Cyclin-dependent kinases regulatory subunit</fullName>
    </recommendedName>
</protein>
<dbReference type="DIP" id="DIP-26695N"/>
<dbReference type="GO" id="GO:0043130">
    <property type="term" value="F:ubiquitin binding"/>
    <property type="evidence" value="ECO:0000318"/>
    <property type="project" value="GO_Central"/>
</dbReference>
<dbReference type="STRING" id="6239.Y71G12B.27.1"/>